<dbReference type="AlphaFoldDB" id="A0A4Z1IMD6"/>
<name>A0A4Z1IMD6_9HELO</name>
<comment type="caution">
    <text evidence="1">The sequence shown here is derived from an EMBL/GenBank/DDBJ whole genome shotgun (WGS) entry which is preliminary data.</text>
</comment>
<organism evidence="1 2">
    <name type="scientific">Botryotinia narcissicola</name>
    <dbReference type="NCBI Taxonomy" id="278944"/>
    <lineage>
        <taxon>Eukaryota</taxon>
        <taxon>Fungi</taxon>
        <taxon>Dikarya</taxon>
        <taxon>Ascomycota</taxon>
        <taxon>Pezizomycotina</taxon>
        <taxon>Leotiomycetes</taxon>
        <taxon>Helotiales</taxon>
        <taxon>Sclerotiniaceae</taxon>
        <taxon>Botryotinia</taxon>
    </lineage>
</organism>
<evidence type="ECO:0000313" key="1">
    <source>
        <dbReference type="EMBL" id="TGO62731.1"/>
    </source>
</evidence>
<evidence type="ECO:0000313" key="2">
    <source>
        <dbReference type="Proteomes" id="UP000297452"/>
    </source>
</evidence>
<dbReference type="OrthoDB" id="3547882at2759"/>
<protein>
    <submittedName>
        <fullName evidence="1">Uncharacterized protein</fullName>
    </submittedName>
</protein>
<sequence>MTGFNKICSSFLIGHGAPDRCPESDKFLNSAPSTFNGSIVPRLAEYTTQSISPAYDASEAKRESQGLVAPLKKDIPWRFRSKYTEEAVEDGSGEEIKRLGIGRSPQFDSLSDQFGCFETSMVQWL</sequence>
<gene>
    <name evidence="1" type="ORF">BOTNAR_0109g00070</name>
</gene>
<reference evidence="1 2" key="1">
    <citation type="submission" date="2017-12" db="EMBL/GenBank/DDBJ databases">
        <title>Comparative genomics of Botrytis spp.</title>
        <authorList>
            <person name="Valero-Jimenez C.A."/>
            <person name="Tapia P."/>
            <person name="Veloso J."/>
            <person name="Silva-Moreno E."/>
            <person name="Staats M."/>
            <person name="Valdes J.H."/>
            <person name="Van Kan J.A.L."/>
        </authorList>
    </citation>
    <scope>NUCLEOTIDE SEQUENCE [LARGE SCALE GENOMIC DNA]</scope>
    <source>
        <strain evidence="1 2">MUCL2120</strain>
    </source>
</reference>
<accession>A0A4Z1IMD6</accession>
<dbReference type="Proteomes" id="UP000297452">
    <property type="component" value="Unassembled WGS sequence"/>
</dbReference>
<proteinExistence type="predicted"/>
<keyword evidence="2" id="KW-1185">Reference proteome</keyword>
<dbReference type="EMBL" id="PQXJ01000109">
    <property type="protein sequence ID" value="TGO62731.1"/>
    <property type="molecule type" value="Genomic_DNA"/>
</dbReference>